<sequence length="222" mass="24940">MWNLKELRETIHADRSDSEAILGIVHSIDRYIEIFLFHLYGARDALDEVIDPNAADQIEAMAVAFGASDRQEEYHYAKVASEAHILGAAHSARSMFDVFAFLVNSLVLSGAIPESRCSIQRVVDRLPSSPLKHELEGLLDSYWFGYVSAFVNVAKHRMLASHSFQVGFDDRYTGIRVGAFEYNGTKYPPYKVREFLEGVLEVKNKIVNCGALLNSQVVRGRV</sequence>
<evidence type="ECO:0000313" key="1">
    <source>
        <dbReference type="EMBL" id="ROZ84049.1"/>
    </source>
</evidence>
<dbReference type="EMBL" id="RKKU01000013">
    <property type="protein sequence ID" value="ROZ84049.1"/>
    <property type="molecule type" value="Genomic_DNA"/>
</dbReference>
<dbReference type="Proteomes" id="UP000275199">
    <property type="component" value="Unassembled WGS sequence"/>
</dbReference>
<gene>
    <name evidence="1" type="ORF">EF096_11430</name>
</gene>
<accession>A0ABX9XH17</accession>
<evidence type="ECO:0000313" key="2">
    <source>
        <dbReference type="Proteomes" id="UP000275199"/>
    </source>
</evidence>
<evidence type="ECO:0008006" key="3">
    <source>
        <dbReference type="Google" id="ProtNLM"/>
    </source>
</evidence>
<organism evidence="1 2">
    <name type="scientific">Pseudomonas neustonica</name>
    <dbReference type="NCBI Taxonomy" id="2487346"/>
    <lineage>
        <taxon>Bacteria</taxon>
        <taxon>Pseudomonadati</taxon>
        <taxon>Pseudomonadota</taxon>
        <taxon>Gammaproteobacteria</taxon>
        <taxon>Pseudomonadales</taxon>
        <taxon>Pseudomonadaceae</taxon>
        <taxon>Pseudomonas</taxon>
    </lineage>
</organism>
<proteinExistence type="predicted"/>
<keyword evidence="2" id="KW-1185">Reference proteome</keyword>
<name>A0ABX9XH17_9PSED</name>
<comment type="caution">
    <text evidence="1">The sequence shown here is derived from an EMBL/GenBank/DDBJ whole genome shotgun (WGS) entry which is preliminary data.</text>
</comment>
<protein>
    <recommendedName>
        <fullName evidence="3">RiboL-PSP-HEPN domain-containing protein</fullName>
    </recommendedName>
</protein>
<reference evidence="1 2" key="1">
    <citation type="submission" date="2018-11" db="EMBL/GenBank/DDBJ databases">
        <authorList>
            <person name="Jang G.I."/>
            <person name="Hwang C.Y."/>
        </authorList>
    </citation>
    <scope>NUCLEOTIDE SEQUENCE [LARGE SCALE GENOMIC DNA]</scope>
    <source>
        <strain evidence="1 2">SSM26</strain>
    </source>
</reference>
<dbReference type="RefSeq" id="WP_123889764.1">
    <property type="nucleotide sequence ID" value="NZ_JBPYCX010000005.1"/>
</dbReference>